<name>W9RWF8_9ROSA</name>
<organism evidence="2 3">
    <name type="scientific">Morus notabilis</name>
    <dbReference type="NCBI Taxonomy" id="981085"/>
    <lineage>
        <taxon>Eukaryota</taxon>
        <taxon>Viridiplantae</taxon>
        <taxon>Streptophyta</taxon>
        <taxon>Embryophyta</taxon>
        <taxon>Tracheophyta</taxon>
        <taxon>Spermatophyta</taxon>
        <taxon>Magnoliopsida</taxon>
        <taxon>eudicotyledons</taxon>
        <taxon>Gunneridae</taxon>
        <taxon>Pentapetalae</taxon>
        <taxon>rosids</taxon>
        <taxon>fabids</taxon>
        <taxon>Rosales</taxon>
        <taxon>Moraceae</taxon>
        <taxon>Moreae</taxon>
        <taxon>Morus</taxon>
    </lineage>
</organism>
<feature type="transmembrane region" description="Helical" evidence="1">
    <location>
        <begin position="43"/>
        <end position="64"/>
    </location>
</feature>
<keyword evidence="1" id="KW-0472">Membrane</keyword>
<protein>
    <submittedName>
        <fullName evidence="2">Uncharacterized protein</fullName>
    </submittedName>
</protein>
<dbReference type="EMBL" id="KE345220">
    <property type="protein sequence ID" value="EXB95723.1"/>
    <property type="molecule type" value="Genomic_DNA"/>
</dbReference>
<dbReference type="Proteomes" id="UP000030645">
    <property type="component" value="Unassembled WGS sequence"/>
</dbReference>
<reference evidence="3" key="1">
    <citation type="submission" date="2013-01" db="EMBL/GenBank/DDBJ databases">
        <title>Draft Genome Sequence of a Mulberry Tree, Morus notabilis C.K. Schneid.</title>
        <authorList>
            <person name="He N."/>
            <person name="Zhao S."/>
        </authorList>
    </citation>
    <scope>NUCLEOTIDE SEQUENCE</scope>
</reference>
<keyword evidence="1" id="KW-0812">Transmembrane</keyword>
<dbReference type="AlphaFoldDB" id="W9RWF8"/>
<evidence type="ECO:0000313" key="3">
    <source>
        <dbReference type="Proteomes" id="UP000030645"/>
    </source>
</evidence>
<evidence type="ECO:0000256" key="1">
    <source>
        <dbReference type="SAM" id="Phobius"/>
    </source>
</evidence>
<keyword evidence="3" id="KW-1185">Reference proteome</keyword>
<evidence type="ECO:0000313" key="2">
    <source>
        <dbReference type="EMBL" id="EXB95723.1"/>
    </source>
</evidence>
<accession>W9RWF8</accession>
<gene>
    <name evidence="2" type="ORF">L484_007473</name>
</gene>
<sequence>MPLLYKLSCQKALVFSLLILVFMQVSRWKKQHKRLEGKNAFGLLFRLLMAFGGIRAGRIGYLVLCERCVSD</sequence>
<proteinExistence type="predicted"/>
<keyword evidence="1" id="KW-1133">Transmembrane helix</keyword>